<evidence type="ECO:0000256" key="9">
    <source>
        <dbReference type="SAM" id="MobiDB-lite"/>
    </source>
</evidence>
<keyword evidence="7 11" id="KW-0418">Kinase</keyword>
<feature type="compositionally biased region" description="Polar residues" evidence="9">
    <location>
        <begin position="13"/>
        <end position="34"/>
    </location>
</feature>
<gene>
    <name evidence="11" type="ORF">ACFVKH_13175</name>
</gene>
<dbReference type="PANTHER" id="PTHR44936:SF10">
    <property type="entry name" value="SENSOR PROTEIN RSTB"/>
    <property type="match status" value="1"/>
</dbReference>
<dbReference type="InterPro" id="IPR003661">
    <property type="entry name" value="HisK_dim/P_dom"/>
</dbReference>
<dbReference type="InterPro" id="IPR036097">
    <property type="entry name" value="HisK_dim/P_sf"/>
</dbReference>
<sequence length="536" mass="58298">MALDELASPLTADATQPMPSSRAATSQRQTSSDRQLGLQAEAEWQGAIAAVNQLLQTVVADAEGSPITEADGSRPLAGLVLSGPLPVIDRPDLTSQFSTWIFNAQLLSPLGWPPQLLPADFNRLPAANTSQMLPLLPGDPLGQERFCLVLTARFSLILVLGQTASGLPKFRFSFTPDIVEQAYQLLRSRVLIAQPYYLERLNVLTDRFPAVEPSYQLVTHFSRYLLTHQSEARLTHLLQGGTAIAADPELNGHAAIASRTPMPSADVSAATMSVSFMPTTPLPEPESADCSAALSSDAELLQAMAHEIRTPLTTIRTLVRSLLRRSNLEANVAKRLRSIDRECTQQIDRFNLIFKAVELETEASKQPKSPLTPIALSQIFQESIPDWQQQASRRNLTLEVLLPPKLPMVASDPTMLKQVLTGLVERFTNSLPCDSHLQLCVMLAGHQLKLQFQSTGQSEAASSVNGCSKEKAAAASPLKSLGQLLMFQPETGGLTLNLDATKNLFQALGGKLIVRQRPQQGEVVTVFLPLESPVKI</sequence>
<dbReference type="InterPro" id="IPR036890">
    <property type="entry name" value="HATPase_C_sf"/>
</dbReference>
<evidence type="ECO:0000256" key="7">
    <source>
        <dbReference type="ARBA" id="ARBA00022777"/>
    </source>
</evidence>
<keyword evidence="6" id="KW-0547">Nucleotide-binding</keyword>
<keyword evidence="12" id="KW-1185">Reference proteome</keyword>
<protein>
    <recommendedName>
        <fullName evidence="3">histidine kinase</fullName>
        <ecNumber evidence="3">2.7.13.3</ecNumber>
    </recommendedName>
</protein>
<dbReference type="SMART" id="SM00388">
    <property type="entry name" value="HisKA"/>
    <property type="match status" value="1"/>
</dbReference>
<dbReference type="Gene3D" id="3.30.565.10">
    <property type="entry name" value="Histidine kinase-like ATPase, C-terminal domain"/>
    <property type="match status" value="1"/>
</dbReference>
<keyword evidence="4" id="KW-1003">Cell membrane</keyword>
<reference evidence="11 12" key="1">
    <citation type="submission" date="2024-10" db="EMBL/GenBank/DDBJ databases">
        <authorList>
            <person name="Ratan Roy A."/>
            <person name="Morales Sandoval P.H."/>
            <person name="De Los Santos Villalobos S."/>
            <person name="Chakraborty S."/>
            <person name="Mukherjee J."/>
        </authorList>
    </citation>
    <scope>NUCLEOTIDE SEQUENCE [LARGE SCALE GENOMIC DNA]</scope>
    <source>
        <strain evidence="11 12">S1</strain>
    </source>
</reference>
<feature type="domain" description="Histidine kinase" evidence="10">
    <location>
        <begin position="303"/>
        <end position="532"/>
    </location>
</feature>
<evidence type="ECO:0000313" key="11">
    <source>
        <dbReference type="EMBL" id="MFE4107241.1"/>
    </source>
</evidence>
<dbReference type="GO" id="GO:0016301">
    <property type="term" value="F:kinase activity"/>
    <property type="evidence" value="ECO:0007669"/>
    <property type="project" value="UniProtKB-KW"/>
</dbReference>
<name>A0ABW6IGB4_9CYAN</name>
<evidence type="ECO:0000259" key="10">
    <source>
        <dbReference type="PROSITE" id="PS50109"/>
    </source>
</evidence>
<evidence type="ECO:0000256" key="1">
    <source>
        <dbReference type="ARBA" id="ARBA00000085"/>
    </source>
</evidence>
<dbReference type="Proteomes" id="UP001600165">
    <property type="component" value="Unassembled WGS sequence"/>
</dbReference>
<dbReference type="InterPro" id="IPR050980">
    <property type="entry name" value="2C_sensor_his_kinase"/>
</dbReference>
<evidence type="ECO:0000256" key="2">
    <source>
        <dbReference type="ARBA" id="ARBA00004651"/>
    </source>
</evidence>
<evidence type="ECO:0000313" key="12">
    <source>
        <dbReference type="Proteomes" id="UP001600165"/>
    </source>
</evidence>
<comment type="catalytic activity">
    <reaction evidence="1">
        <text>ATP + protein L-histidine = ADP + protein N-phospho-L-histidine.</text>
        <dbReference type="EC" id="2.7.13.3"/>
    </reaction>
</comment>
<evidence type="ECO:0000256" key="8">
    <source>
        <dbReference type="ARBA" id="ARBA00022840"/>
    </source>
</evidence>
<dbReference type="SUPFAM" id="SSF47384">
    <property type="entry name" value="Homodimeric domain of signal transducing histidine kinase"/>
    <property type="match status" value="1"/>
</dbReference>
<dbReference type="InterPro" id="IPR005467">
    <property type="entry name" value="His_kinase_dom"/>
</dbReference>
<evidence type="ECO:0000256" key="6">
    <source>
        <dbReference type="ARBA" id="ARBA00022741"/>
    </source>
</evidence>
<keyword evidence="8" id="KW-0067">ATP-binding</keyword>
<dbReference type="PANTHER" id="PTHR44936">
    <property type="entry name" value="SENSOR PROTEIN CREC"/>
    <property type="match status" value="1"/>
</dbReference>
<dbReference type="Gene3D" id="1.10.287.130">
    <property type="match status" value="1"/>
</dbReference>
<evidence type="ECO:0000256" key="4">
    <source>
        <dbReference type="ARBA" id="ARBA00022475"/>
    </source>
</evidence>
<comment type="caution">
    <text evidence="11">The sequence shown here is derived from an EMBL/GenBank/DDBJ whole genome shotgun (WGS) entry which is preliminary data.</text>
</comment>
<dbReference type="EMBL" id="JBHZOL010000082">
    <property type="protein sequence ID" value="MFE4107241.1"/>
    <property type="molecule type" value="Genomic_DNA"/>
</dbReference>
<evidence type="ECO:0000256" key="5">
    <source>
        <dbReference type="ARBA" id="ARBA00022679"/>
    </source>
</evidence>
<dbReference type="Pfam" id="PF00512">
    <property type="entry name" value="HisKA"/>
    <property type="match status" value="1"/>
</dbReference>
<dbReference type="EC" id="2.7.13.3" evidence="3"/>
<proteinExistence type="predicted"/>
<feature type="region of interest" description="Disordered" evidence="9">
    <location>
        <begin position="1"/>
        <end position="36"/>
    </location>
</feature>
<dbReference type="CDD" id="cd00082">
    <property type="entry name" value="HisKA"/>
    <property type="match status" value="1"/>
</dbReference>
<dbReference type="SUPFAM" id="SSF55874">
    <property type="entry name" value="ATPase domain of HSP90 chaperone/DNA topoisomerase II/histidine kinase"/>
    <property type="match status" value="1"/>
</dbReference>
<keyword evidence="5" id="KW-0808">Transferase</keyword>
<accession>A0ABW6IGB4</accession>
<dbReference type="PROSITE" id="PS50109">
    <property type="entry name" value="HIS_KIN"/>
    <property type="match status" value="1"/>
</dbReference>
<organism evidence="11 12">
    <name type="scientific">Almyronema epifaneia S1</name>
    <dbReference type="NCBI Taxonomy" id="2991925"/>
    <lineage>
        <taxon>Bacteria</taxon>
        <taxon>Bacillati</taxon>
        <taxon>Cyanobacteriota</taxon>
        <taxon>Cyanophyceae</taxon>
        <taxon>Nodosilineales</taxon>
        <taxon>Nodosilineaceae</taxon>
        <taxon>Almyronema</taxon>
        <taxon>Almyronema epifaneia</taxon>
    </lineage>
</organism>
<keyword evidence="4" id="KW-0472">Membrane</keyword>
<evidence type="ECO:0000256" key="3">
    <source>
        <dbReference type="ARBA" id="ARBA00012438"/>
    </source>
</evidence>
<comment type="subcellular location">
    <subcellularLocation>
        <location evidence="2">Cell membrane</location>
        <topology evidence="2">Multi-pass membrane protein</topology>
    </subcellularLocation>
</comment>